<accession>A0A1F8GCM6</accession>
<proteinExistence type="predicted"/>
<reference evidence="1 2" key="1">
    <citation type="journal article" date="2016" name="Nat. Commun.">
        <title>Thousands of microbial genomes shed light on interconnected biogeochemical processes in an aquifer system.</title>
        <authorList>
            <person name="Anantharaman K."/>
            <person name="Brown C.T."/>
            <person name="Hug L.A."/>
            <person name="Sharon I."/>
            <person name="Castelle C.J."/>
            <person name="Probst A.J."/>
            <person name="Thomas B.C."/>
            <person name="Singh A."/>
            <person name="Wilkins M.J."/>
            <person name="Karaoz U."/>
            <person name="Brodie E.L."/>
            <person name="Williams K.H."/>
            <person name="Hubbard S.S."/>
            <person name="Banfield J.F."/>
        </authorList>
    </citation>
    <scope>NUCLEOTIDE SEQUENCE [LARGE SCALE GENOMIC DNA]</scope>
</reference>
<evidence type="ECO:0000313" key="2">
    <source>
        <dbReference type="Proteomes" id="UP000178227"/>
    </source>
</evidence>
<organism evidence="1 2">
    <name type="scientific">Candidatus Yanofskybacteria bacterium RIFCSPLOWO2_01_FULL_42_49</name>
    <dbReference type="NCBI Taxonomy" id="1802694"/>
    <lineage>
        <taxon>Bacteria</taxon>
        <taxon>Candidatus Yanofskyibacteriota</taxon>
    </lineage>
</organism>
<dbReference type="Proteomes" id="UP000178227">
    <property type="component" value="Unassembled WGS sequence"/>
</dbReference>
<protein>
    <submittedName>
        <fullName evidence="1">Uncharacterized protein</fullName>
    </submittedName>
</protein>
<sequence length="130" mass="15206">MFSDRFIKKEDPQVDQVLEQTRSGSLKWQNTEFSEPSWECWKISFAADDGKSEFTLEKEHLLTTGGWIIEVQSLLKIKDKTNGQESTHVYRSRDDYVECLYESGYPGVSSLSRFLINKFRPSMNLHWSVM</sequence>
<gene>
    <name evidence="1" type="ORF">A2918_01905</name>
</gene>
<name>A0A1F8GCM6_9BACT</name>
<evidence type="ECO:0000313" key="1">
    <source>
        <dbReference type="EMBL" id="OGN22496.1"/>
    </source>
</evidence>
<comment type="caution">
    <text evidence="1">The sequence shown here is derived from an EMBL/GenBank/DDBJ whole genome shotgun (WGS) entry which is preliminary data.</text>
</comment>
<dbReference type="EMBL" id="MGKI01000011">
    <property type="protein sequence ID" value="OGN22496.1"/>
    <property type="molecule type" value="Genomic_DNA"/>
</dbReference>
<dbReference type="AlphaFoldDB" id="A0A1F8GCM6"/>